<name>A0AA88Y759_PINIB</name>
<gene>
    <name evidence="2" type="ORF">FSP39_000850</name>
</gene>
<sequence length="265" mass="30223">MWKPKGNLRFPTRFQVVSIVETSSNTGLQVWVCFYESTTTNGIEKRELLEKDRSLFKELKNKLNELEKRLESRTCNGDHFDKLGVTYTRWGRTKCPKKDTEFVYSGQLGGSHHAHKGAAANYLCMPEKPEWDKFSDKGGSYRAYVYGAEYEIFDDSIDIDKKYYNHDVPCAVCRTMRSSSVLMIPGKTNCTKSWKKEYSGYLMANYHGHPAASEYICVDKEAEWIPGSSSNKDQTVLYPVEAKCGSLKCLPYVEGRELACVVCSK</sequence>
<keyword evidence="1" id="KW-0175">Coiled coil</keyword>
<dbReference type="AlphaFoldDB" id="A0AA88Y759"/>
<dbReference type="EMBL" id="VSWD01000006">
    <property type="protein sequence ID" value="KAK3099197.1"/>
    <property type="molecule type" value="Genomic_DNA"/>
</dbReference>
<dbReference type="PANTHER" id="PTHR24024:SF18">
    <property type="entry name" value="SHORT-CHAIN COLLAGEN C4-LIKE"/>
    <property type="match status" value="1"/>
</dbReference>
<comment type="caution">
    <text evidence="2">The sequence shown here is derived from an EMBL/GenBank/DDBJ whole genome shotgun (WGS) entry which is preliminary data.</text>
</comment>
<evidence type="ECO:0000313" key="2">
    <source>
        <dbReference type="EMBL" id="KAK3099197.1"/>
    </source>
</evidence>
<evidence type="ECO:0008006" key="4">
    <source>
        <dbReference type="Google" id="ProtNLM"/>
    </source>
</evidence>
<protein>
    <recommendedName>
        <fullName evidence="4">Short-chain collagen C4-like</fullName>
    </recommendedName>
</protein>
<reference evidence="2" key="1">
    <citation type="submission" date="2019-08" db="EMBL/GenBank/DDBJ databases">
        <title>The improved chromosome-level genome for the pearl oyster Pinctada fucata martensii using PacBio sequencing and Hi-C.</title>
        <authorList>
            <person name="Zheng Z."/>
        </authorList>
    </citation>
    <scope>NUCLEOTIDE SEQUENCE</scope>
    <source>
        <strain evidence="2">ZZ-2019</strain>
        <tissue evidence="2">Adductor muscle</tissue>
    </source>
</reference>
<organism evidence="2 3">
    <name type="scientific">Pinctada imbricata</name>
    <name type="common">Atlantic pearl-oyster</name>
    <name type="synonym">Pinctada martensii</name>
    <dbReference type="NCBI Taxonomy" id="66713"/>
    <lineage>
        <taxon>Eukaryota</taxon>
        <taxon>Metazoa</taxon>
        <taxon>Spiralia</taxon>
        <taxon>Lophotrochozoa</taxon>
        <taxon>Mollusca</taxon>
        <taxon>Bivalvia</taxon>
        <taxon>Autobranchia</taxon>
        <taxon>Pteriomorphia</taxon>
        <taxon>Pterioida</taxon>
        <taxon>Pterioidea</taxon>
        <taxon>Pteriidae</taxon>
        <taxon>Pinctada</taxon>
    </lineage>
</organism>
<dbReference type="GO" id="GO:0005615">
    <property type="term" value="C:extracellular space"/>
    <property type="evidence" value="ECO:0007669"/>
    <property type="project" value="TreeGrafter"/>
</dbReference>
<evidence type="ECO:0000313" key="3">
    <source>
        <dbReference type="Proteomes" id="UP001186944"/>
    </source>
</evidence>
<dbReference type="Proteomes" id="UP001186944">
    <property type="component" value="Unassembled WGS sequence"/>
</dbReference>
<accession>A0AA88Y759</accession>
<dbReference type="PANTHER" id="PTHR24024">
    <property type="entry name" value="PULMONARY SURFACTANT-ASSOCIATED PROTEIN A"/>
    <property type="match status" value="1"/>
</dbReference>
<proteinExistence type="predicted"/>
<feature type="coiled-coil region" evidence="1">
    <location>
        <begin position="49"/>
        <end position="76"/>
    </location>
</feature>
<keyword evidence="3" id="KW-1185">Reference proteome</keyword>
<dbReference type="InterPro" id="IPR051077">
    <property type="entry name" value="Ca-dependent_lectin"/>
</dbReference>
<evidence type="ECO:0000256" key="1">
    <source>
        <dbReference type="SAM" id="Coils"/>
    </source>
</evidence>